<feature type="transmembrane region" description="Helical" evidence="1">
    <location>
        <begin position="12"/>
        <end position="31"/>
    </location>
</feature>
<protein>
    <recommendedName>
        <fullName evidence="4">DUF4760 domain-containing protein</fullName>
    </recommendedName>
</protein>
<evidence type="ECO:0000256" key="1">
    <source>
        <dbReference type="SAM" id="Phobius"/>
    </source>
</evidence>
<dbReference type="AlphaFoldDB" id="A0A1X6ZWW1"/>
<sequence length="161" mass="18029">MFENVNWAAIEGIASVAGAIGVVISITFLIYEVRHNARAIEGATVQSLMTLEREVFGLLAENAELMTKGGKNPAALTDVEQYQYERGVGTYMSLIYSAYMQHERELVEDEVWDAYLNALARHMQAPGFSESWLQISIGYPKSFQDLIKERFPQSSQAKSIT</sequence>
<gene>
    <name evidence="2" type="ORF">ROA7450_03237</name>
</gene>
<dbReference type="EMBL" id="FWFX01000011">
    <property type="protein sequence ID" value="SLN62006.1"/>
    <property type="molecule type" value="Genomic_DNA"/>
</dbReference>
<evidence type="ECO:0000313" key="2">
    <source>
        <dbReference type="EMBL" id="SLN62006.1"/>
    </source>
</evidence>
<keyword evidence="1" id="KW-1133">Transmembrane helix</keyword>
<keyword evidence="1" id="KW-0812">Transmembrane</keyword>
<organism evidence="2 3">
    <name type="scientific">Roseovarius albus</name>
    <dbReference type="NCBI Taxonomy" id="1247867"/>
    <lineage>
        <taxon>Bacteria</taxon>
        <taxon>Pseudomonadati</taxon>
        <taxon>Pseudomonadota</taxon>
        <taxon>Alphaproteobacteria</taxon>
        <taxon>Rhodobacterales</taxon>
        <taxon>Roseobacteraceae</taxon>
        <taxon>Roseovarius</taxon>
    </lineage>
</organism>
<proteinExistence type="predicted"/>
<evidence type="ECO:0008006" key="4">
    <source>
        <dbReference type="Google" id="ProtNLM"/>
    </source>
</evidence>
<evidence type="ECO:0000313" key="3">
    <source>
        <dbReference type="Proteomes" id="UP000193061"/>
    </source>
</evidence>
<name>A0A1X6ZWW1_9RHOB</name>
<accession>A0A1X6ZWW1</accession>
<keyword evidence="3" id="KW-1185">Reference proteome</keyword>
<reference evidence="2 3" key="1">
    <citation type="submission" date="2017-03" db="EMBL/GenBank/DDBJ databases">
        <authorList>
            <person name="Afonso C.L."/>
            <person name="Miller P.J."/>
            <person name="Scott M.A."/>
            <person name="Spackman E."/>
            <person name="Goraichik I."/>
            <person name="Dimitrov K.M."/>
            <person name="Suarez D.L."/>
            <person name="Swayne D.E."/>
        </authorList>
    </citation>
    <scope>NUCLEOTIDE SEQUENCE [LARGE SCALE GENOMIC DNA]</scope>
    <source>
        <strain evidence="2 3">CECT 7450</strain>
    </source>
</reference>
<dbReference type="Proteomes" id="UP000193061">
    <property type="component" value="Unassembled WGS sequence"/>
</dbReference>
<keyword evidence="1" id="KW-0472">Membrane</keyword>